<gene>
    <name evidence="1" type="ORF">Gasu_46040</name>
</gene>
<evidence type="ECO:0000313" key="1">
    <source>
        <dbReference type="EMBL" id="EME27945.1"/>
    </source>
</evidence>
<accession>M2WVE0</accession>
<dbReference type="EMBL" id="KB454526">
    <property type="protein sequence ID" value="EME27945.1"/>
    <property type="molecule type" value="Genomic_DNA"/>
</dbReference>
<dbReference type="RefSeq" id="XP_005704465.1">
    <property type="nucleotide sequence ID" value="XM_005704408.1"/>
</dbReference>
<sequence>MTLLSFKSLIESGLVVEQLQLSGIAVIIVIDDTTKTSNIQNNKDLLNRNQSECYIASIKQVHFILKKYSHSCNVYLNFHSFSARIVSIGFKPLKSKRNAFFNLSQKLITKDSNENTVIKAPPNLFTNFKHLLTK</sequence>
<dbReference type="Gramene" id="EME27945">
    <property type="protein sequence ID" value="EME27945"/>
    <property type="gene ID" value="Gasu_46040"/>
</dbReference>
<organism evidence="1 2">
    <name type="scientific">Galdieria sulphuraria</name>
    <name type="common">Red alga</name>
    <dbReference type="NCBI Taxonomy" id="130081"/>
    <lineage>
        <taxon>Eukaryota</taxon>
        <taxon>Rhodophyta</taxon>
        <taxon>Bangiophyceae</taxon>
        <taxon>Galdieriales</taxon>
        <taxon>Galdieriaceae</taxon>
        <taxon>Galdieria</taxon>
    </lineage>
</organism>
<keyword evidence="2" id="KW-1185">Reference proteome</keyword>
<evidence type="ECO:0000313" key="2">
    <source>
        <dbReference type="Proteomes" id="UP000030680"/>
    </source>
</evidence>
<name>M2WVE0_GALSU</name>
<protein>
    <submittedName>
        <fullName evidence="1">Uncharacterized protein</fullName>
    </submittedName>
</protein>
<reference evidence="2" key="1">
    <citation type="journal article" date="2013" name="Science">
        <title>Gene transfer from bacteria and archaea facilitated evolution of an extremophilic eukaryote.</title>
        <authorList>
            <person name="Schonknecht G."/>
            <person name="Chen W.H."/>
            <person name="Ternes C.M."/>
            <person name="Barbier G.G."/>
            <person name="Shrestha R.P."/>
            <person name="Stanke M."/>
            <person name="Brautigam A."/>
            <person name="Baker B.J."/>
            <person name="Banfield J.F."/>
            <person name="Garavito R.M."/>
            <person name="Carr K."/>
            <person name="Wilkerson C."/>
            <person name="Rensing S.A."/>
            <person name="Gagneul D."/>
            <person name="Dickenson N.E."/>
            <person name="Oesterhelt C."/>
            <person name="Lercher M.J."/>
            <person name="Weber A.P."/>
        </authorList>
    </citation>
    <scope>NUCLEOTIDE SEQUENCE [LARGE SCALE GENOMIC DNA]</scope>
    <source>
        <strain evidence="2">074W</strain>
    </source>
</reference>
<proteinExistence type="predicted"/>
<dbReference type="KEGG" id="gsl:Gasu_46040"/>
<dbReference type="Proteomes" id="UP000030680">
    <property type="component" value="Unassembled WGS sequence"/>
</dbReference>
<dbReference type="AlphaFoldDB" id="M2WVE0"/>
<dbReference type="GeneID" id="17086822"/>